<evidence type="ECO:0000313" key="2">
    <source>
        <dbReference type="Proteomes" id="UP000697330"/>
    </source>
</evidence>
<reference evidence="1" key="2">
    <citation type="submission" date="2021-09" db="EMBL/GenBank/DDBJ databases">
        <authorList>
            <person name="Gilroy R."/>
        </authorList>
    </citation>
    <scope>NUCLEOTIDE SEQUENCE</scope>
    <source>
        <strain evidence="1">CHK124-7917</strain>
    </source>
</reference>
<dbReference type="RefSeq" id="WP_274959424.1">
    <property type="nucleotide sequence ID" value="NZ_DYWQ01000123.1"/>
</dbReference>
<protein>
    <submittedName>
        <fullName evidence="1">Uncharacterized protein</fullName>
    </submittedName>
</protein>
<name>A0A921GGN0_9ACTN</name>
<sequence length="60" mass="6637">MQTAAKVSSESGRWVKLTKDSAKLLEKYGKAGAIQPGVVQKSNGQIIKWLRFENPSQLFS</sequence>
<accession>A0A921GGN0</accession>
<comment type="caution">
    <text evidence="1">The sequence shown here is derived from an EMBL/GenBank/DDBJ whole genome shotgun (WGS) entry which is preliminary data.</text>
</comment>
<dbReference type="AlphaFoldDB" id="A0A921GGN0"/>
<organism evidence="1 2">
    <name type="scientific">Thermophilibacter provencensis</name>
    <dbReference type="NCBI Taxonomy" id="1852386"/>
    <lineage>
        <taxon>Bacteria</taxon>
        <taxon>Bacillati</taxon>
        <taxon>Actinomycetota</taxon>
        <taxon>Coriobacteriia</taxon>
        <taxon>Coriobacteriales</taxon>
        <taxon>Atopobiaceae</taxon>
        <taxon>Thermophilibacter</taxon>
    </lineage>
</organism>
<reference evidence="1" key="1">
    <citation type="journal article" date="2021" name="PeerJ">
        <title>Extensive microbial diversity within the chicken gut microbiome revealed by metagenomics and culture.</title>
        <authorList>
            <person name="Gilroy R."/>
            <person name="Ravi A."/>
            <person name="Getino M."/>
            <person name="Pursley I."/>
            <person name="Horton D.L."/>
            <person name="Alikhan N.F."/>
            <person name="Baker D."/>
            <person name="Gharbi K."/>
            <person name="Hall N."/>
            <person name="Watson M."/>
            <person name="Adriaenssens E.M."/>
            <person name="Foster-Nyarko E."/>
            <person name="Jarju S."/>
            <person name="Secka A."/>
            <person name="Antonio M."/>
            <person name="Oren A."/>
            <person name="Chaudhuri R.R."/>
            <person name="La Ragione R."/>
            <person name="Hildebrand F."/>
            <person name="Pallen M.J."/>
        </authorList>
    </citation>
    <scope>NUCLEOTIDE SEQUENCE</scope>
    <source>
        <strain evidence="1">CHK124-7917</strain>
    </source>
</reference>
<dbReference type="Proteomes" id="UP000697330">
    <property type="component" value="Unassembled WGS sequence"/>
</dbReference>
<evidence type="ECO:0000313" key="1">
    <source>
        <dbReference type="EMBL" id="HJF45723.1"/>
    </source>
</evidence>
<proteinExistence type="predicted"/>
<dbReference type="EMBL" id="DYWQ01000123">
    <property type="protein sequence ID" value="HJF45723.1"/>
    <property type="molecule type" value="Genomic_DNA"/>
</dbReference>
<feature type="non-terminal residue" evidence="1">
    <location>
        <position position="60"/>
    </location>
</feature>
<gene>
    <name evidence="1" type="ORF">K8U72_08110</name>
</gene>